<dbReference type="Proteomes" id="UP001595453">
    <property type="component" value="Unassembled WGS sequence"/>
</dbReference>
<evidence type="ECO:0000313" key="2">
    <source>
        <dbReference type="EMBL" id="MFC3033729.1"/>
    </source>
</evidence>
<comment type="caution">
    <text evidence="2">The sequence shown here is derived from an EMBL/GenBank/DDBJ whole genome shotgun (WGS) entry which is preliminary data.</text>
</comment>
<feature type="chain" id="PRO_5045179955" evidence="1">
    <location>
        <begin position="19"/>
        <end position="166"/>
    </location>
</feature>
<gene>
    <name evidence="2" type="ORF">ACFOEE_14490</name>
</gene>
<keyword evidence="3" id="KW-1185">Reference proteome</keyword>
<dbReference type="RefSeq" id="WP_377125660.1">
    <property type="nucleotide sequence ID" value="NZ_JBHRSD010000026.1"/>
</dbReference>
<name>A0ABV7CM46_9GAMM</name>
<organism evidence="2 3">
    <name type="scientific">Pseudoalteromonas fenneropenaei</name>
    <dbReference type="NCBI Taxonomy" id="1737459"/>
    <lineage>
        <taxon>Bacteria</taxon>
        <taxon>Pseudomonadati</taxon>
        <taxon>Pseudomonadota</taxon>
        <taxon>Gammaproteobacteria</taxon>
        <taxon>Alteromonadales</taxon>
        <taxon>Pseudoalteromonadaceae</taxon>
        <taxon>Pseudoalteromonas</taxon>
    </lineage>
</organism>
<evidence type="ECO:0000313" key="3">
    <source>
        <dbReference type="Proteomes" id="UP001595453"/>
    </source>
</evidence>
<sequence length="166" mass="18060">MKKLLALGLCAFVLPAHATSVEVGGAVYELALPDFTPIKVPYATTQAIVAYEAIIDVDGDFGQPLNFDVGGSIMTKWFAGNMAATLSVTCLDPSTSSSIFIGEEMDFGIRYENVSYLAKPTVNVIQQTDGKCQQLKVRIDKEGHLSRQFYTQVTDLAFQVKILDAN</sequence>
<proteinExistence type="predicted"/>
<protein>
    <submittedName>
        <fullName evidence="2">Uncharacterized protein</fullName>
    </submittedName>
</protein>
<evidence type="ECO:0000256" key="1">
    <source>
        <dbReference type="SAM" id="SignalP"/>
    </source>
</evidence>
<dbReference type="EMBL" id="JBHRSD010000026">
    <property type="protein sequence ID" value="MFC3033729.1"/>
    <property type="molecule type" value="Genomic_DNA"/>
</dbReference>
<feature type="signal peptide" evidence="1">
    <location>
        <begin position="1"/>
        <end position="18"/>
    </location>
</feature>
<reference evidence="3" key="1">
    <citation type="journal article" date="2019" name="Int. J. Syst. Evol. Microbiol.">
        <title>The Global Catalogue of Microorganisms (GCM) 10K type strain sequencing project: providing services to taxonomists for standard genome sequencing and annotation.</title>
        <authorList>
            <consortium name="The Broad Institute Genomics Platform"/>
            <consortium name="The Broad Institute Genome Sequencing Center for Infectious Disease"/>
            <person name="Wu L."/>
            <person name="Ma J."/>
        </authorList>
    </citation>
    <scope>NUCLEOTIDE SEQUENCE [LARGE SCALE GENOMIC DNA]</scope>
    <source>
        <strain evidence="3">KCTC 42730</strain>
    </source>
</reference>
<keyword evidence="1" id="KW-0732">Signal</keyword>
<accession>A0ABV7CM46</accession>